<comment type="caution">
    <text evidence="1">The sequence shown here is derived from an EMBL/GenBank/DDBJ whole genome shotgun (WGS) entry which is preliminary data.</text>
</comment>
<organism evidence="1 2">
    <name type="scientific">Lactococcus muris</name>
    <dbReference type="NCBI Taxonomy" id="2941330"/>
    <lineage>
        <taxon>Bacteria</taxon>
        <taxon>Bacillati</taxon>
        <taxon>Bacillota</taxon>
        <taxon>Bacilli</taxon>
        <taxon>Lactobacillales</taxon>
        <taxon>Streptococcaceae</taxon>
        <taxon>Lactococcus</taxon>
    </lineage>
</organism>
<gene>
    <name evidence="1" type="ORF">AALM99_03890</name>
</gene>
<dbReference type="EMBL" id="JBCLSQ010000007">
    <property type="protein sequence ID" value="MEY8537592.1"/>
    <property type="molecule type" value="Genomic_DNA"/>
</dbReference>
<proteinExistence type="predicted"/>
<dbReference type="RefSeq" id="WP_202230066.1">
    <property type="nucleotide sequence ID" value="NZ_JBCLSQ010000007.1"/>
</dbReference>
<keyword evidence="2" id="KW-1185">Reference proteome</keyword>
<protein>
    <submittedName>
        <fullName evidence="1">Uncharacterized protein</fullName>
    </submittedName>
</protein>
<name>A0ABV4D775_9LACT</name>
<accession>A0ABV4D775</accession>
<evidence type="ECO:0000313" key="1">
    <source>
        <dbReference type="EMBL" id="MEY8537592.1"/>
    </source>
</evidence>
<reference evidence="1 2" key="1">
    <citation type="submission" date="2024-03" db="EMBL/GenBank/DDBJ databases">
        <title>Mouse gut bacterial collection (mGBC) of GemPharmatech.</title>
        <authorList>
            <person name="He Y."/>
            <person name="Dong L."/>
            <person name="Wu D."/>
            <person name="Gao X."/>
            <person name="Lin Z."/>
        </authorList>
    </citation>
    <scope>NUCLEOTIDE SEQUENCE [LARGE SCALE GENOMIC DNA]</scope>
    <source>
        <strain evidence="1 2">20-218</strain>
    </source>
</reference>
<evidence type="ECO:0000313" key="2">
    <source>
        <dbReference type="Proteomes" id="UP001565242"/>
    </source>
</evidence>
<sequence>MLTDRQNKFLLKISKLSEDTMEISKKERKYLLRCKKNILSANMKFSDCINSLNLSLSALDKLTPKVQKLSEELIEVYGRPDYRELSNIGKKVSYKLIGFR</sequence>
<dbReference type="Proteomes" id="UP001565242">
    <property type="component" value="Unassembled WGS sequence"/>
</dbReference>